<protein>
    <submittedName>
        <fullName evidence="2">Helix-turn-helix domain-containing protein</fullName>
    </submittedName>
</protein>
<dbReference type="SUPFAM" id="SSF47413">
    <property type="entry name" value="lambda repressor-like DNA-binding domains"/>
    <property type="match status" value="1"/>
</dbReference>
<dbReference type="SMART" id="SM00530">
    <property type="entry name" value="HTH_XRE"/>
    <property type="match status" value="1"/>
</dbReference>
<evidence type="ECO:0000313" key="3">
    <source>
        <dbReference type="Proteomes" id="UP001606210"/>
    </source>
</evidence>
<dbReference type="PROSITE" id="PS50943">
    <property type="entry name" value="HTH_CROC1"/>
    <property type="match status" value="1"/>
</dbReference>
<evidence type="ECO:0000313" key="2">
    <source>
        <dbReference type="EMBL" id="MFG6431502.1"/>
    </source>
</evidence>
<dbReference type="InterPro" id="IPR010982">
    <property type="entry name" value="Lambda_DNA-bd_dom_sf"/>
</dbReference>
<name>A0ABW7F8D9_9BURK</name>
<sequence length="106" mass="11110">MIDLLPAPAVCIQLGQRLRALRLLRNLGQAELAARAGCSLSAVRRLEAQGQGSLELVVRVAQALQAAEGLGMLFELPALTSIAQAEALAGSPSRRRASRRTAGAPK</sequence>
<reference evidence="2 3" key="1">
    <citation type="submission" date="2024-08" db="EMBL/GenBank/DDBJ databases">
        <authorList>
            <person name="Lu H."/>
        </authorList>
    </citation>
    <scope>NUCLEOTIDE SEQUENCE [LARGE SCALE GENOMIC DNA]</scope>
    <source>
        <strain evidence="2 3">LYH14W</strain>
    </source>
</reference>
<accession>A0ABW7F8D9</accession>
<dbReference type="Pfam" id="PF13560">
    <property type="entry name" value="HTH_31"/>
    <property type="match status" value="1"/>
</dbReference>
<dbReference type="EMBL" id="JBIGHV010000005">
    <property type="protein sequence ID" value="MFG6431502.1"/>
    <property type="molecule type" value="Genomic_DNA"/>
</dbReference>
<proteinExistence type="predicted"/>
<dbReference type="Gene3D" id="1.10.260.40">
    <property type="entry name" value="lambda repressor-like DNA-binding domains"/>
    <property type="match status" value="1"/>
</dbReference>
<dbReference type="Proteomes" id="UP001606210">
    <property type="component" value="Unassembled WGS sequence"/>
</dbReference>
<dbReference type="RefSeq" id="WP_394480606.1">
    <property type="nucleotide sequence ID" value="NZ_JBIGHV010000005.1"/>
</dbReference>
<feature type="domain" description="HTH cro/C1-type" evidence="1">
    <location>
        <begin position="18"/>
        <end position="70"/>
    </location>
</feature>
<gene>
    <name evidence="2" type="ORF">ACG00Y_16370</name>
</gene>
<comment type="caution">
    <text evidence="2">The sequence shown here is derived from an EMBL/GenBank/DDBJ whole genome shotgun (WGS) entry which is preliminary data.</text>
</comment>
<keyword evidence="3" id="KW-1185">Reference proteome</keyword>
<evidence type="ECO:0000259" key="1">
    <source>
        <dbReference type="PROSITE" id="PS50943"/>
    </source>
</evidence>
<dbReference type="InterPro" id="IPR001387">
    <property type="entry name" value="Cro/C1-type_HTH"/>
</dbReference>
<organism evidence="2 3">
    <name type="scientific">Pelomonas parva</name>
    <dbReference type="NCBI Taxonomy" id="3299032"/>
    <lineage>
        <taxon>Bacteria</taxon>
        <taxon>Pseudomonadati</taxon>
        <taxon>Pseudomonadota</taxon>
        <taxon>Betaproteobacteria</taxon>
        <taxon>Burkholderiales</taxon>
        <taxon>Sphaerotilaceae</taxon>
        <taxon>Roseateles</taxon>
    </lineage>
</organism>